<organism evidence="2 3">
    <name type="scientific">Basidiobolus meristosporus CBS 931.73</name>
    <dbReference type="NCBI Taxonomy" id="1314790"/>
    <lineage>
        <taxon>Eukaryota</taxon>
        <taxon>Fungi</taxon>
        <taxon>Fungi incertae sedis</taxon>
        <taxon>Zoopagomycota</taxon>
        <taxon>Entomophthoromycotina</taxon>
        <taxon>Basidiobolomycetes</taxon>
        <taxon>Basidiobolales</taxon>
        <taxon>Basidiobolaceae</taxon>
        <taxon>Basidiobolus</taxon>
    </lineage>
</organism>
<dbReference type="EMBL" id="MCFE01001294">
    <property type="protein sequence ID" value="ORX63564.1"/>
    <property type="molecule type" value="Genomic_DNA"/>
</dbReference>
<evidence type="ECO:0000313" key="3">
    <source>
        <dbReference type="Proteomes" id="UP000193498"/>
    </source>
</evidence>
<feature type="compositionally biased region" description="Low complexity" evidence="1">
    <location>
        <begin position="86"/>
        <end position="124"/>
    </location>
</feature>
<feature type="compositionally biased region" description="Polar residues" evidence="1">
    <location>
        <begin position="224"/>
        <end position="236"/>
    </location>
</feature>
<dbReference type="AlphaFoldDB" id="A0A1Y1VS18"/>
<feature type="region of interest" description="Disordered" evidence="1">
    <location>
        <begin position="224"/>
        <end position="255"/>
    </location>
</feature>
<comment type="caution">
    <text evidence="2">The sequence shown here is derived from an EMBL/GenBank/DDBJ whole genome shotgun (WGS) entry which is preliminary data.</text>
</comment>
<reference evidence="2 3" key="1">
    <citation type="submission" date="2016-07" db="EMBL/GenBank/DDBJ databases">
        <title>Pervasive Adenine N6-methylation of Active Genes in Fungi.</title>
        <authorList>
            <consortium name="DOE Joint Genome Institute"/>
            <person name="Mondo S.J."/>
            <person name="Dannebaum R.O."/>
            <person name="Kuo R.C."/>
            <person name="Labutti K."/>
            <person name="Haridas S."/>
            <person name="Kuo A."/>
            <person name="Salamov A."/>
            <person name="Ahrendt S.R."/>
            <person name="Lipzen A."/>
            <person name="Sullivan W."/>
            <person name="Andreopoulos W.B."/>
            <person name="Clum A."/>
            <person name="Lindquist E."/>
            <person name="Daum C."/>
            <person name="Ramamoorthy G.K."/>
            <person name="Gryganskyi A."/>
            <person name="Culley D."/>
            <person name="Magnuson J.K."/>
            <person name="James T.Y."/>
            <person name="O'Malley M.A."/>
            <person name="Stajich J.E."/>
            <person name="Spatafora J.W."/>
            <person name="Visel A."/>
            <person name="Grigoriev I.V."/>
        </authorList>
    </citation>
    <scope>NUCLEOTIDE SEQUENCE [LARGE SCALE GENOMIC DNA]</scope>
    <source>
        <strain evidence="2 3">CBS 931.73</strain>
    </source>
</reference>
<feature type="compositionally biased region" description="Pro residues" evidence="1">
    <location>
        <begin position="237"/>
        <end position="251"/>
    </location>
</feature>
<evidence type="ECO:0000256" key="1">
    <source>
        <dbReference type="SAM" id="MobiDB-lite"/>
    </source>
</evidence>
<dbReference type="InParanoid" id="A0A1Y1VS18"/>
<feature type="region of interest" description="Disordered" evidence="1">
    <location>
        <begin position="76"/>
        <end position="137"/>
    </location>
</feature>
<evidence type="ECO:0000313" key="2">
    <source>
        <dbReference type="EMBL" id="ORX63564.1"/>
    </source>
</evidence>
<accession>A0A1Y1VS18</accession>
<feature type="non-terminal residue" evidence="2">
    <location>
        <position position="1"/>
    </location>
</feature>
<sequence>DTGASRVETVKSIALVKEDQSVNTIFTKPNASANTWGSVQFTLPDDVPSGGYYYQVTATTNNNEKCVFKSNRFQLIQTNPKPNPPTTSTTGKPTSKPTSEPTSKPTNKPTSTSKTTSVKPTTTPDPEVDGCKGWRLTSPPNIPGINYNVGTGQVLSWDTGASSLDTVKTVAIVKNDNTVDQIFLHPNQPANTWGYLSLEIPNVPTGDYRYQVIGVTKKGKKCTLNSNPFHVTNPNHKPSPSPTPSPSPSPSPKCKGWRITAPPLIPGLTWNTGTGQSISWDTGASKVQTINSVALVKKDGSYKKVFTRPNKPADTWGSIEFTLPVVSSGDYHYQVISTTKSGAECQADSNPFHINKV</sequence>
<protein>
    <submittedName>
        <fullName evidence="2">Uncharacterized protein</fullName>
    </submittedName>
</protein>
<gene>
    <name evidence="2" type="ORF">K493DRAFT_322102</name>
</gene>
<dbReference type="Proteomes" id="UP000193498">
    <property type="component" value="Unassembled WGS sequence"/>
</dbReference>
<proteinExistence type="predicted"/>
<name>A0A1Y1VS18_9FUNG</name>
<keyword evidence="3" id="KW-1185">Reference proteome</keyword>